<protein>
    <submittedName>
        <fullName evidence="2">Uncharacterized protein</fullName>
    </submittedName>
</protein>
<dbReference type="InterPro" id="IPR025332">
    <property type="entry name" value="DUF4238"/>
</dbReference>
<evidence type="ECO:0000313" key="2">
    <source>
        <dbReference type="EMBL" id="SQA89656.1"/>
    </source>
</evidence>
<comment type="caution">
    <text evidence="2">The sequence shown here is derived from an EMBL/GenBank/DDBJ whole genome shotgun (WGS) entry which is preliminary data.</text>
</comment>
<reference evidence="1 3" key="1">
    <citation type="submission" date="2017-02" db="EMBL/GenBank/DDBJ databases">
        <authorList>
            <person name="Varghese N."/>
            <person name="Submissions S."/>
        </authorList>
    </citation>
    <scope>NUCLEOTIDE SEQUENCE [LARGE SCALE GENOMIC DNA]</scope>
    <source>
        <strain evidence="1 3">DSM 16775</strain>
    </source>
</reference>
<dbReference type="EMBL" id="FUZE01000003">
    <property type="protein sequence ID" value="SKB56793.1"/>
    <property type="molecule type" value="Genomic_DNA"/>
</dbReference>
<evidence type="ECO:0000313" key="1">
    <source>
        <dbReference type="EMBL" id="SKB56793.1"/>
    </source>
</evidence>
<evidence type="ECO:0000313" key="4">
    <source>
        <dbReference type="Proteomes" id="UP000251937"/>
    </source>
</evidence>
<dbReference type="Pfam" id="PF14022">
    <property type="entry name" value="DUF4238"/>
    <property type="match status" value="1"/>
</dbReference>
<proteinExistence type="predicted"/>
<sequence>MEKLYEKVDSSFAKILQAINTNSYENRFGVSEKDMPYINNFVSQIYWRSPYCKQILKDYIERHTHKQLGFKINNQDGIYNEKLSTDLKNIPEFYKAYKLYNSLLDPIRGLNCDIQYHIFGRPKELPSICSDFPIIFKTTNNIKVYEDDYIFPLSKERVFIKKDLSQKFNHQLHHLIDLISLKQSVKYFATNSEEYVNFLIKLDQQNNYSLEEYKEILFSNLL</sequence>
<evidence type="ECO:0000313" key="3">
    <source>
        <dbReference type="Proteomes" id="UP000190669"/>
    </source>
</evidence>
<name>A0AAX2IK34_9FLAO</name>
<dbReference type="Proteomes" id="UP000190669">
    <property type="component" value="Unassembled WGS sequence"/>
</dbReference>
<reference evidence="2 4" key="2">
    <citation type="submission" date="2018-06" db="EMBL/GenBank/DDBJ databases">
        <authorList>
            <consortium name="Pathogen Informatics"/>
            <person name="Doyle S."/>
        </authorList>
    </citation>
    <scope>NUCLEOTIDE SEQUENCE [LARGE SCALE GENOMIC DNA]</scope>
    <source>
        <strain evidence="2 4">NCTC11212</strain>
    </source>
</reference>
<gene>
    <name evidence="2" type="ORF">NCTC11212_01861</name>
    <name evidence="1" type="ORF">SAMN05421800_103260</name>
</gene>
<keyword evidence="3" id="KW-1185">Reference proteome</keyword>
<dbReference type="Proteomes" id="UP000251937">
    <property type="component" value="Unassembled WGS sequence"/>
</dbReference>
<dbReference type="AlphaFoldDB" id="A0AAX2IK34"/>
<organism evidence="2 4">
    <name type="scientific">Chryseobacterium balustinum</name>
    <dbReference type="NCBI Taxonomy" id="246"/>
    <lineage>
        <taxon>Bacteria</taxon>
        <taxon>Pseudomonadati</taxon>
        <taxon>Bacteroidota</taxon>
        <taxon>Flavobacteriia</taxon>
        <taxon>Flavobacteriales</taxon>
        <taxon>Weeksellaceae</taxon>
        <taxon>Chryseobacterium group</taxon>
        <taxon>Chryseobacterium</taxon>
    </lineage>
</organism>
<accession>A0AAX2IK34</accession>
<dbReference type="EMBL" id="UAVR01000009">
    <property type="protein sequence ID" value="SQA89656.1"/>
    <property type="molecule type" value="Genomic_DNA"/>
</dbReference>